<name>A0A410QER3_9FIRM</name>
<keyword evidence="2" id="KW-0472">Membrane</keyword>
<feature type="transmembrane region" description="Helical" evidence="2">
    <location>
        <begin position="187"/>
        <end position="207"/>
    </location>
</feature>
<dbReference type="PANTHER" id="PTHR22911:SF79">
    <property type="entry name" value="MOBA-LIKE NTP TRANSFERASE DOMAIN-CONTAINING PROTEIN"/>
    <property type="match status" value="1"/>
</dbReference>
<dbReference type="OrthoDB" id="9808556at2"/>
<gene>
    <name evidence="4" type="ORF">EQM13_13280</name>
</gene>
<dbReference type="SUPFAM" id="SSF103481">
    <property type="entry name" value="Multidrug resistance efflux transporter EmrE"/>
    <property type="match status" value="2"/>
</dbReference>
<evidence type="ECO:0000256" key="2">
    <source>
        <dbReference type="SAM" id="Phobius"/>
    </source>
</evidence>
<dbReference type="KEGG" id="spoa:EQM13_13280"/>
<dbReference type="RefSeq" id="WP_114218537.1">
    <property type="nucleotide sequence ID" value="NZ_CP035282.1"/>
</dbReference>
<dbReference type="EMBL" id="CP035282">
    <property type="protein sequence ID" value="QAT62467.1"/>
    <property type="molecule type" value="Genomic_DNA"/>
</dbReference>
<feature type="transmembrane region" description="Helical" evidence="2">
    <location>
        <begin position="153"/>
        <end position="175"/>
    </location>
</feature>
<evidence type="ECO:0000313" key="5">
    <source>
        <dbReference type="Proteomes" id="UP000287969"/>
    </source>
</evidence>
<protein>
    <submittedName>
        <fullName evidence="4">DMT family transporter</fullName>
    </submittedName>
</protein>
<accession>A0A410QER3</accession>
<feature type="transmembrane region" description="Helical" evidence="2">
    <location>
        <begin position="251"/>
        <end position="269"/>
    </location>
</feature>
<feature type="transmembrane region" description="Helical" evidence="2">
    <location>
        <begin position="213"/>
        <end position="239"/>
    </location>
</feature>
<evidence type="ECO:0000259" key="3">
    <source>
        <dbReference type="Pfam" id="PF00892"/>
    </source>
</evidence>
<evidence type="ECO:0000313" key="4">
    <source>
        <dbReference type="EMBL" id="QAT62467.1"/>
    </source>
</evidence>
<feature type="transmembrane region" description="Helical" evidence="2">
    <location>
        <begin position="275"/>
        <end position="294"/>
    </location>
</feature>
<feature type="domain" description="EamA" evidence="3">
    <location>
        <begin position="13"/>
        <end position="147"/>
    </location>
</feature>
<keyword evidence="2" id="KW-1133">Transmembrane helix</keyword>
<dbReference type="Proteomes" id="UP000287969">
    <property type="component" value="Chromosome"/>
</dbReference>
<proteinExistence type="inferred from homology"/>
<dbReference type="PANTHER" id="PTHR22911">
    <property type="entry name" value="ACYL-MALONYL CONDENSING ENZYME-RELATED"/>
    <property type="match status" value="1"/>
</dbReference>
<organism evidence="4 5">
    <name type="scientific">Acidilutibacter cellobiosedens</name>
    <dbReference type="NCBI Taxonomy" id="2507161"/>
    <lineage>
        <taxon>Bacteria</taxon>
        <taxon>Bacillati</taxon>
        <taxon>Bacillota</taxon>
        <taxon>Tissierellia</taxon>
        <taxon>Tissierellales</taxon>
        <taxon>Acidilutibacteraceae</taxon>
        <taxon>Acidilutibacter</taxon>
    </lineage>
</organism>
<keyword evidence="5" id="KW-1185">Reference proteome</keyword>
<evidence type="ECO:0000256" key="1">
    <source>
        <dbReference type="ARBA" id="ARBA00007362"/>
    </source>
</evidence>
<comment type="similarity">
    <text evidence="1">Belongs to the EamA transporter family.</text>
</comment>
<dbReference type="Gene3D" id="1.10.3730.20">
    <property type="match status" value="1"/>
</dbReference>
<dbReference type="GO" id="GO:0016020">
    <property type="term" value="C:membrane"/>
    <property type="evidence" value="ECO:0007669"/>
    <property type="project" value="InterPro"/>
</dbReference>
<dbReference type="AlphaFoldDB" id="A0A410QER3"/>
<feature type="transmembrane region" description="Helical" evidence="2">
    <location>
        <begin position="130"/>
        <end position="147"/>
    </location>
</feature>
<feature type="domain" description="EamA" evidence="3">
    <location>
        <begin position="157"/>
        <end position="292"/>
    </location>
</feature>
<keyword evidence="2" id="KW-0812">Transmembrane</keyword>
<feature type="transmembrane region" description="Helical" evidence="2">
    <location>
        <begin position="100"/>
        <end position="123"/>
    </location>
</feature>
<feature type="transmembrane region" description="Helical" evidence="2">
    <location>
        <begin position="74"/>
        <end position="94"/>
    </location>
</feature>
<dbReference type="Pfam" id="PF00892">
    <property type="entry name" value="EamA"/>
    <property type="match status" value="2"/>
</dbReference>
<feature type="transmembrane region" description="Helical" evidence="2">
    <location>
        <begin position="42"/>
        <end position="62"/>
    </location>
</feature>
<dbReference type="InterPro" id="IPR000620">
    <property type="entry name" value="EamA_dom"/>
</dbReference>
<sequence length="307" mass="33863">MKIERTDKMAKNKGIFFIVIASFLLGSIPLFAKVAFKGGLNSFTTLTLRFLGAAVILFIYIKKHGYSLKINRKQFLFIMLMGSAGYFLTSAFLFNSYKYISTGLATILSFVYPIVVNLFSIVIYKEKVNFRKGLALVLSIIGIYLLVENKSGVMNIKGVLLALSGGFAYAFYILMGANKDLKDINSFILIFYVTLVASLCAFTFSTITGQFHLYINLYSVVGALFLSLACTAIPLILFLMAVRCIGPSEASILNTLEPLVSIIIGAIILKEKIGLGMVIGTFLVILSIIIIAMMDKEKNSEKMNNDI</sequence>
<dbReference type="InterPro" id="IPR037185">
    <property type="entry name" value="EmrE-like"/>
</dbReference>
<reference evidence="5" key="1">
    <citation type="submission" date="2019-01" db="EMBL/GenBank/DDBJ databases">
        <title>Draft genomes of a novel of Sporanaerobacter strains.</title>
        <authorList>
            <person name="Ma S."/>
        </authorList>
    </citation>
    <scope>NUCLEOTIDE SEQUENCE [LARGE SCALE GENOMIC DNA]</scope>
    <source>
        <strain evidence="5">NJN-17</strain>
    </source>
</reference>